<protein>
    <submittedName>
        <fullName evidence="2">Sugar kinase</fullName>
    </submittedName>
</protein>
<organism evidence="2 3">
    <name type="scientific">Microbispora corallina</name>
    <dbReference type="NCBI Taxonomy" id="83302"/>
    <lineage>
        <taxon>Bacteria</taxon>
        <taxon>Bacillati</taxon>
        <taxon>Actinomycetota</taxon>
        <taxon>Actinomycetes</taxon>
        <taxon>Streptosporangiales</taxon>
        <taxon>Streptosporangiaceae</taxon>
        <taxon>Microbispora</taxon>
    </lineage>
</organism>
<dbReference type="InterPro" id="IPR000600">
    <property type="entry name" value="ROK"/>
</dbReference>
<evidence type="ECO:0000313" key="3">
    <source>
        <dbReference type="Proteomes" id="UP000603904"/>
    </source>
</evidence>
<accession>A0ABQ4GAB0</accession>
<dbReference type="InterPro" id="IPR043129">
    <property type="entry name" value="ATPase_NBD"/>
</dbReference>
<comment type="caution">
    <text evidence="2">The sequence shown here is derived from an EMBL/GenBank/DDBJ whole genome shotgun (WGS) entry which is preliminary data.</text>
</comment>
<keyword evidence="2" id="KW-0418">Kinase</keyword>
<keyword evidence="2" id="KW-0808">Transferase</keyword>
<dbReference type="Proteomes" id="UP000603904">
    <property type="component" value="Unassembled WGS sequence"/>
</dbReference>
<keyword evidence="3" id="KW-1185">Reference proteome</keyword>
<dbReference type="GO" id="GO:0016301">
    <property type="term" value="F:kinase activity"/>
    <property type="evidence" value="ECO:0007669"/>
    <property type="project" value="UniProtKB-KW"/>
</dbReference>
<dbReference type="InterPro" id="IPR036388">
    <property type="entry name" value="WH-like_DNA-bd_sf"/>
</dbReference>
<evidence type="ECO:0000313" key="2">
    <source>
        <dbReference type="EMBL" id="GIH44015.1"/>
    </source>
</evidence>
<dbReference type="Gene3D" id="1.10.10.10">
    <property type="entry name" value="Winged helix-like DNA-binding domain superfamily/Winged helix DNA-binding domain"/>
    <property type="match status" value="1"/>
</dbReference>
<reference evidence="2 3" key="1">
    <citation type="submission" date="2021-01" db="EMBL/GenBank/DDBJ databases">
        <title>Whole genome shotgun sequence of Microbispora corallina NBRC 16416.</title>
        <authorList>
            <person name="Komaki H."/>
            <person name="Tamura T."/>
        </authorList>
    </citation>
    <scope>NUCLEOTIDE SEQUENCE [LARGE SCALE GENOMIC DNA]</scope>
    <source>
        <strain evidence="2 3">NBRC 16416</strain>
    </source>
</reference>
<dbReference type="InterPro" id="IPR036390">
    <property type="entry name" value="WH_DNA-bd_sf"/>
</dbReference>
<dbReference type="Pfam" id="PF00480">
    <property type="entry name" value="ROK"/>
    <property type="match status" value="1"/>
</dbReference>
<proteinExistence type="inferred from homology"/>
<evidence type="ECO:0000256" key="1">
    <source>
        <dbReference type="ARBA" id="ARBA00006479"/>
    </source>
</evidence>
<comment type="similarity">
    <text evidence="1">Belongs to the ROK (NagC/XylR) family.</text>
</comment>
<name>A0ABQ4GAB0_9ACTN</name>
<dbReference type="SUPFAM" id="SSF46785">
    <property type="entry name" value="Winged helix' DNA-binding domain"/>
    <property type="match status" value="1"/>
</dbReference>
<dbReference type="PANTHER" id="PTHR18964:SF149">
    <property type="entry name" value="BIFUNCTIONAL UDP-N-ACETYLGLUCOSAMINE 2-EPIMERASE_N-ACETYLMANNOSAMINE KINASE"/>
    <property type="match status" value="1"/>
</dbReference>
<dbReference type="PANTHER" id="PTHR18964">
    <property type="entry name" value="ROK (REPRESSOR, ORF, KINASE) FAMILY"/>
    <property type="match status" value="1"/>
</dbReference>
<dbReference type="Gene3D" id="3.30.420.40">
    <property type="match status" value="2"/>
</dbReference>
<gene>
    <name evidence="2" type="ORF">Mco01_70150</name>
</gene>
<sequence length="403" mass="42067">MQQTTRDLRRHNRSTLLSSLYLQGPLSRQDLIKESGLSSATVSNVVSDLIGDGVVEEAGLVGSDGGRPRTLIRVRGDFGRVVGVDIGETHVQIGLFDYTLDTITTATYPIAGISLEPEAVARLVVAGIDQVTAEVGLNPADLLGVGVGVPGAVATAAHELVYAPTLGWSAAPLADLMRRDVSVPLYIDNCARTLGKAEMWRGAGRGSSRAVVALIGVGVGAAVTTAADPLRDATSMTSEWGHTVINVDGRPCRCGSRGCLEAYVGAETILEDYLSLPGARSFESDHTERRLAELVERAAQGPGPEAEILGRTAKYLGIGIANLVNLLSPDLVVLSGWAGAMLGPAILPAVRDTATRHALTYLHGQVRIKLGELGTEAVAMGAATLPVMQVLANGGFPLQRATA</sequence>
<dbReference type="EMBL" id="BOOC01000050">
    <property type="protein sequence ID" value="GIH44015.1"/>
    <property type="molecule type" value="Genomic_DNA"/>
</dbReference>
<dbReference type="SUPFAM" id="SSF53067">
    <property type="entry name" value="Actin-like ATPase domain"/>
    <property type="match status" value="1"/>
</dbReference>